<evidence type="ECO:0000256" key="3">
    <source>
        <dbReference type="ARBA" id="ARBA00012737"/>
    </source>
</evidence>
<dbReference type="InterPro" id="IPR017932">
    <property type="entry name" value="GATase_2_dom"/>
</dbReference>
<dbReference type="Proteomes" id="UP000777661">
    <property type="component" value="Unassembled WGS sequence"/>
</dbReference>
<dbReference type="CDD" id="cd00712">
    <property type="entry name" value="AsnB"/>
    <property type="match status" value="1"/>
</dbReference>
<evidence type="ECO:0000256" key="7">
    <source>
        <dbReference type="ARBA" id="ARBA00048741"/>
    </source>
</evidence>
<evidence type="ECO:0000313" key="10">
    <source>
        <dbReference type="Proteomes" id="UP000777661"/>
    </source>
</evidence>
<organism evidence="9 10">
    <name type="scientific">Nitratireductor rhodophyticola</name>
    <dbReference type="NCBI Taxonomy" id="2854036"/>
    <lineage>
        <taxon>Bacteria</taxon>
        <taxon>Pseudomonadati</taxon>
        <taxon>Pseudomonadota</taxon>
        <taxon>Alphaproteobacteria</taxon>
        <taxon>Hyphomicrobiales</taxon>
        <taxon>Phyllobacteriaceae</taxon>
        <taxon>Nitratireductor</taxon>
    </lineage>
</organism>
<keyword evidence="6" id="KW-0315">Glutamine amidotransferase</keyword>
<evidence type="ECO:0000256" key="6">
    <source>
        <dbReference type="ARBA" id="ARBA00022962"/>
    </source>
</evidence>
<dbReference type="GO" id="GO:0004066">
    <property type="term" value="F:asparagine synthase (glutamine-hydrolyzing) activity"/>
    <property type="evidence" value="ECO:0007669"/>
    <property type="project" value="UniProtKB-EC"/>
</dbReference>
<gene>
    <name evidence="9" type="primary">asnB</name>
    <name evidence="9" type="ORF">KVG22_20225</name>
</gene>
<dbReference type="SUPFAM" id="SSF56235">
    <property type="entry name" value="N-terminal nucleophile aminohydrolases (Ntn hydrolases)"/>
    <property type="match status" value="1"/>
</dbReference>
<dbReference type="InterPro" id="IPR033738">
    <property type="entry name" value="AsnB_N"/>
</dbReference>
<comment type="caution">
    <text evidence="9">The sequence shown here is derived from an EMBL/GenBank/DDBJ whole genome shotgun (WGS) entry which is preliminary data.</text>
</comment>
<dbReference type="PANTHER" id="PTHR43284:SF1">
    <property type="entry name" value="ASPARAGINE SYNTHETASE"/>
    <property type="match status" value="1"/>
</dbReference>
<keyword evidence="4" id="KW-0547">Nucleotide-binding</keyword>
<dbReference type="PANTHER" id="PTHR43284">
    <property type="entry name" value="ASPARAGINE SYNTHETASE (GLUTAMINE-HYDROLYZING)"/>
    <property type="match status" value="1"/>
</dbReference>
<evidence type="ECO:0000256" key="5">
    <source>
        <dbReference type="ARBA" id="ARBA00022840"/>
    </source>
</evidence>
<comment type="pathway">
    <text evidence="1">Amino-acid biosynthesis; L-asparagine biosynthesis; L-asparagine from L-aspartate (L-Gln route): step 1/1.</text>
</comment>
<dbReference type="Gene3D" id="3.60.20.10">
    <property type="entry name" value="Glutamine Phosphoribosylpyrophosphate, subunit 1, domain 1"/>
    <property type="match status" value="1"/>
</dbReference>
<dbReference type="EMBL" id="JAHSQO010000008">
    <property type="protein sequence ID" value="MBY8918938.1"/>
    <property type="molecule type" value="Genomic_DNA"/>
</dbReference>
<dbReference type="SUPFAM" id="SSF52402">
    <property type="entry name" value="Adenine nucleotide alpha hydrolases-like"/>
    <property type="match status" value="1"/>
</dbReference>
<dbReference type="InterPro" id="IPR029055">
    <property type="entry name" value="Ntn_hydrolases_N"/>
</dbReference>
<sequence>MCGIAGFFGSTVSPDAAPALMQRMAVRLGHRGPDEKGIHSAPGIGLAHARLSVVGLADGQQPMADARGDLVISYNGEIFNYVELRERLQARGRRFLTGSDTEVILHLYDEMGTACLDELNGDFAFALWDARRRSLWLARDRMGVRPLYYTDIGGTLFFASEVKALMDVPGFVAELDPVALDQVFTLWAPIAPRTAFRSVSELPPGHMMIAQGRERMVRPWWRLEFPRDGDFENSEYPVGELGALLEDATRIRLRADVPVGAYLSGGLDSSLVTALAARLAPGCLETFSVGFRSAEHDESRWQAEVAERLGVANHRVFCGEEEIAADFPDIVAHAECPVLRTAPAPLYRLAGLVRGNGMKVALTGEGADEVFAGYDIFREAAVRRFCARQPGSVRRPLLFQRLYPYLPQLQRQSADYLARFFSAGSDELTDPLFSHRPRFRSTTAAKLFYSPALKDTLGTYDAAADLAAQLPAEFGRWHPLNQAQYLETRFLLPGYILSSQGDRVMMAHGVEGRFPFLDHRVVTFAAGLHPGLKLRGLKEKFILKEAARGLVPDAVVDRPKQPYRAPDSQTFSVPAARPVVDGALSDSALVEAGLFNCKMVEMLKRKALNGRATSFKDNTAFMGVLSTQLWHRTFAAGQPRRTKTG</sequence>
<evidence type="ECO:0000256" key="1">
    <source>
        <dbReference type="ARBA" id="ARBA00005187"/>
    </source>
</evidence>
<evidence type="ECO:0000313" key="9">
    <source>
        <dbReference type="EMBL" id="MBY8918938.1"/>
    </source>
</evidence>
<dbReference type="EC" id="6.3.5.4" evidence="3"/>
<dbReference type="InterPro" id="IPR014729">
    <property type="entry name" value="Rossmann-like_a/b/a_fold"/>
</dbReference>
<keyword evidence="10" id="KW-1185">Reference proteome</keyword>
<dbReference type="NCBIfam" id="TIGR01536">
    <property type="entry name" value="asn_synth_AEB"/>
    <property type="match status" value="1"/>
</dbReference>
<dbReference type="InterPro" id="IPR001962">
    <property type="entry name" value="Asn_synthase"/>
</dbReference>
<accession>A0ABS7RH16</accession>
<dbReference type="Pfam" id="PF00733">
    <property type="entry name" value="Asn_synthase"/>
    <property type="match status" value="1"/>
</dbReference>
<evidence type="ECO:0000259" key="8">
    <source>
        <dbReference type="PROSITE" id="PS51278"/>
    </source>
</evidence>
<dbReference type="InterPro" id="IPR006426">
    <property type="entry name" value="Asn_synth_AEB"/>
</dbReference>
<comment type="similarity">
    <text evidence="2">Belongs to the asparagine synthetase family.</text>
</comment>
<dbReference type="InterPro" id="IPR051786">
    <property type="entry name" value="ASN_synthetase/amidase"/>
</dbReference>
<comment type="catalytic activity">
    <reaction evidence="7">
        <text>L-aspartate + L-glutamine + ATP + H2O = L-asparagine + L-glutamate + AMP + diphosphate + H(+)</text>
        <dbReference type="Rhea" id="RHEA:12228"/>
        <dbReference type="ChEBI" id="CHEBI:15377"/>
        <dbReference type="ChEBI" id="CHEBI:15378"/>
        <dbReference type="ChEBI" id="CHEBI:29985"/>
        <dbReference type="ChEBI" id="CHEBI:29991"/>
        <dbReference type="ChEBI" id="CHEBI:30616"/>
        <dbReference type="ChEBI" id="CHEBI:33019"/>
        <dbReference type="ChEBI" id="CHEBI:58048"/>
        <dbReference type="ChEBI" id="CHEBI:58359"/>
        <dbReference type="ChEBI" id="CHEBI:456215"/>
        <dbReference type="EC" id="6.3.5.4"/>
    </reaction>
</comment>
<dbReference type="Pfam" id="PF13537">
    <property type="entry name" value="GATase_7"/>
    <property type="match status" value="1"/>
</dbReference>
<feature type="domain" description="Glutamine amidotransferase type-2" evidence="8">
    <location>
        <begin position="2"/>
        <end position="213"/>
    </location>
</feature>
<name>A0ABS7RH16_9HYPH</name>
<dbReference type="RefSeq" id="WP_223006651.1">
    <property type="nucleotide sequence ID" value="NZ_CBDDPV010000002.1"/>
</dbReference>
<keyword evidence="9" id="KW-0436">Ligase</keyword>
<protein>
    <recommendedName>
        <fullName evidence="3">asparagine synthase (glutamine-hydrolyzing)</fullName>
        <ecNumber evidence="3">6.3.5.4</ecNumber>
    </recommendedName>
</protein>
<proteinExistence type="inferred from homology"/>
<reference evidence="9 10" key="1">
    <citation type="submission" date="2021-06" db="EMBL/GenBank/DDBJ databases">
        <title>Nitratireductor porphyridii sp. nov., isolated from a small marine red alga, Porphyridium purpureum in South Korea.</title>
        <authorList>
            <person name="Kim K.H."/>
            <person name="Kristyanto S."/>
            <person name="Jeon C.O."/>
        </authorList>
    </citation>
    <scope>NUCLEOTIDE SEQUENCE [LARGE SCALE GENOMIC DNA]</scope>
    <source>
        <strain evidence="9 10">R6</strain>
    </source>
</reference>
<evidence type="ECO:0000256" key="4">
    <source>
        <dbReference type="ARBA" id="ARBA00022741"/>
    </source>
</evidence>
<dbReference type="PIRSF" id="PIRSF001589">
    <property type="entry name" value="Asn_synthetase_glu-h"/>
    <property type="match status" value="1"/>
</dbReference>
<dbReference type="CDD" id="cd01991">
    <property type="entry name" value="Asn_synthase_B_C"/>
    <property type="match status" value="1"/>
</dbReference>
<keyword evidence="5" id="KW-0067">ATP-binding</keyword>
<dbReference type="PROSITE" id="PS51278">
    <property type="entry name" value="GATASE_TYPE_2"/>
    <property type="match status" value="1"/>
</dbReference>
<dbReference type="Gene3D" id="3.40.50.620">
    <property type="entry name" value="HUPs"/>
    <property type="match status" value="2"/>
</dbReference>
<evidence type="ECO:0000256" key="2">
    <source>
        <dbReference type="ARBA" id="ARBA00005752"/>
    </source>
</evidence>